<sequence length="72" mass="8048">MNVIRAACIVPGSYVDYAYHIRYDTLRPERSSSGSASMYAGLYIIRPLSFVYAKLEFGNEALRSPNDVNPLS</sequence>
<name>A0A0V0RI85_9BILA</name>
<evidence type="ECO:0000313" key="1">
    <source>
        <dbReference type="EMBL" id="KRX14128.1"/>
    </source>
</evidence>
<keyword evidence="2" id="KW-1185">Reference proteome</keyword>
<dbReference type="AlphaFoldDB" id="A0A0V0RI85"/>
<accession>A0A0V0RI85</accession>
<proteinExistence type="predicted"/>
<dbReference type="Proteomes" id="UP000054630">
    <property type="component" value="Unassembled WGS sequence"/>
</dbReference>
<gene>
    <name evidence="1" type="ORF">T07_1331</name>
</gene>
<evidence type="ECO:0000313" key="2">
    <source>
        <dbReference type="Proteomes" id="UP000054630"/>
    </source>
</evidence>
<protein>
    <submittedName>
        <fullName evidence="1">Uncharacterized protein</fullName>
    </submittedName>
</protein>
<organism evidence="1 2">
    <name type="scientific">Trichinella nelsoni</name>
    <dbReference type="NCBI Taxonomy" id="6336"/>
    <lineage>
        <taxon>Eukaryota</taxon>
        <taxon>Metazoa</taxon>
        <taxon>Ecdysozoa</taxon>
        <taxon>Nematoda</taxon>
        <taxon>Enoplea</taxon>
        <taxon>Dorylaimia</taxon>
        <taxon>Trichinellida</taxon>
        <taxon>Trichinellidae</taxon>
        <taxon>Trichinella</taxon>
    </lineage>
</organism>
<reference evidence="1 2" key="1">
    <citation type="submission" date="2015-01" db="EMBL/GenBank/DDBJ databases">
        <title>Evolution of Trichinella species and genotypes.</title>
        <authorList>
            <person name="Korhonen P.K."/>
            <person name="Edoardo P."/>
            <person name="Giuseppe L.R."/>
            <person name="Gasser R.B."/>
        </authorList>
    </citation>
    <scope>NUCLEOTIDE SEQUENCE [LARGE SCALE GENOMIC DNA]</scope>
    <source>
        <strain evidence="1">ISS37</strain>
    </source>
</reference>
<comment type="caution">
    <text evidence="1">The sequence shown here is derived from an EMBL/GenBank/DDBJ whole genome shotgun (WGS) entry which is preliminary data.</text>
</comment>
<dbReference type="EMBL" id="JYDL01000170">
    <property type="protein sequence ID" value="KRX14128.1"/>
    <property type="molecule type" value="Genomic_DNA"/>
</dbReference>